<proteinExistence type="predicted"/>
<evidence type="ECO:0000256" key="2">
    <source>
        <dbReference type="SAM" id="SignalP"/>
    </source>
</evidence>
<name>A0A7G1IUK8_STRMT</name>
<evidence type="ECO:0000256" key="1">
    <source>
        <dbReference type="SAM" id="Phobius"/>
    </source>
</evidence>
<feature type="transmembrane region" description="Helical" evidence="1">
    <location>
        <begin position="68"/>
        <end position="88"/>
    </location>
</feature>
<evidence type="ECO:0000313" key="3">
    <source>
        <dbReference type="EMBL" id="BCJ11108.1"/>
    </source>
</evidence>
<keyword evidence="2" id="KW-0732">Signal</keyword>
<accession>A0A7G1IUK8</accession>
<keyword evidence="1" id="KW-0472">Membrane</keyword>
<feature type="signal peptide" evidence="2">
    <location>
        <begin position="1"/>
        <end position="18"/>
    </location>
</feature>
<reference evidence="4" key="1">
    <citation type="submission" date="2020-08" db="EMBL/GenBank/DDBJ databases">
        <title>Complete genome sequence of Streptococcus mitis strain Nm-65.</title>
        <authorList>
            <person name="Tabata A."/>
            <person name="Ohkuni H."/>
            <person name="Nagamune H."/>
        </authorList>
    </citation>
    <scope>NUCLEOTIDE SEQUENCE [LARGE SCALE GENOMIC DNA]</scope>
    <source>
        <strain evidence="4">Nm-65</strain>
    </source>
</reference>
<gene>
    <name evidence="3" type="ORF">SMNM65_15400</name>
</gene>
<evidence type="ECO:0000313" key="4">
    <source>
        <dbReference type="Proteomes" id="UP000516106"/>
    </source>
</evidence>
<keyword evidence="1" id="KW-1133">Transmembrane helix</keyword>
<sequence length="94" mass="9672">MSLVVSFNVVTFSGVAFGNTSTGTFTVSSPVGYVTVVGTVTSGVPAFTVVAGKSVSFGSFTVPSFPGVTAFLTFSTLGFVPSNVYIVLFQNLLR</sequence>
<organism evidence="3 4">
    <name type="scientific">Streptococcus mitis</name>
    <dbReference type="NCBI Taxonomy" id="28037"/>
    <lineage>
        <taxon>Bacteria</taxon>
        <taxon>Bacillati</taxon>
        <taxon>Bacillota</taxon>
        <taxon>Bacilli</taxon>
        <taxon>Lactobacillales</taxon>
        <taxon>Streptococcaceae</taxon>
        <taxon>Streptococcus</taxon>
        <taxon>Streptococcus mitis group</taxon>
    </lineage>
</organism>
<dbReference type="Proteomes" id="UP000516106">
    <property type="component" value="Chromosome"/>
</dbReference>
<feature type="chain" id="PRO_5028972665" evidence="2">
    <location>
        <begin position="19"/>
        <end position="94"/>
    </location>
</feature>
<dbReference type="EMBL" id="AP023349">
    <property type="protein sequence ID" value="BCJ11108.1"/>
    <property type="molecule type" value="Genomic_DNA"/>
</dbReference>
<dbReference type="AlphaFoldDB" id="A0A7G1IUK8"/>
<protein>
    <submittedName>
        <fullName evidence="3">Uncharacterized protein</fullName>
    </submittedName>
</protein>
<keyword evidence="1" id="KW-0812">Transmembrane</keyword>